<keyword evidence="1" id="KW-0812">Transmembrane</keyword>
<feature type="transmembrane region" description="Helical" evidence="1">
    <location>
        <begin position="213"/>
        <end position="235"/>
    </location>
</feature>
<sequence length="518" mass="60769">MNCTNDFVRIKPGYFWYWQANDSQAYKKYVQNIQTEDDSYEKVWSTYNGLIPRAYKCPVETNCVNDVLDLEGNCQEGYQGWMCTTCQEGYYKLFGWCHKCHPEFVFGMTLLFVIFLAFLWFGIIKPLARNSQEARRHSFGDLIISRVKIMFGFYQVVDSYWHSMGTFVWFVSVQVAISRIIEVMSFTLSSIFVSPSCYISWFKWNPYTKLWTLYATLLLITFMLVLVYFIACLVAKLRSSGSSVKVQVKTTCLKLFTFTMFASYAETCDVVFQLYNCDEFSLYEYNETPKIHLLRSHYNISCDTDIYLRYRRVFALPGWILISTFPVIMWSLLYKYSRNSLDHEMLGEQQYPEWLRFMCENYKSKCWYWEILELGRKVLLTFLPLAFGWEGIFIMIGLFSSGLFLALHAFVRPMKDSWDNFLQFLSLLFLNFNMIVSAVHSSGNVEPVMYIIVSIMNITIFATLTVEALWRTYVLIKGYFLCRRLRCGKSTNDESEPLLSAGSISQSDNATYVENVRE</sequence>
<protein>
    <recommendedName>
        <fullName evidence="2">DUF7630 domain-containing protein</fullName>
    </recommendedName>
</protein>
<dbReference type="EMBL" id="JAIZAY010000020">
    <property type="protein sequence ID" value="KAJ8023146.1"/>
    <property type="molecule type" value="Genomic_DNA"/>
</dbReference>
<keyword evidence="4" id="KW-1185">Reference proteome</keyword>
<feature type="transmembrane region" description="Helical" evidence="1">
    <location>
        <begin position="160"/>
        <end position="177"/>
    </location>
</feature>
<feature type="transmembrane region" description="Helical" evidence="1">
    <location>
        <begin position="313"/>
        <end position="333"/>
    </location>
</feature>
<dbReference type="PANTHER" id="PTHR11319">
    <property type="entry name" value="G PROTEIN-COUPLED RECEPTOR-RELATED"/>
    <property type="match status" value="1"/>
</dbReference>
<dbReference type="Proteomes" id="UP001152320">
    <property type="component" value="Chromosome 20"/>
</dbReference>
<evidence type="ECO:0000313" key="3">
    <source>
        <dbReference type="EMBL" id="KAJ8023146.1"/>
    </source>
</evidence>
<comment type="caution">
    <text evidence="3">The sequence shown here is derived from an EMBL/GenBank/DDBJ whole genome shotgun (WGS) entry which is preliminary data.</text>
</comment>
<feature type="transmembrane region" description="Helical" evidence="1">
    <location>
        <begin position="184"/>
        <end position="201"/>
    </location>
</feature>
<organism evidence="3 4">
    <name type="scientific">Holothuria leucospilota</name>
    <name type="common">Black long sea cucumber</name>
    <name type="synonym">Mertensiothuria leucospilota</name>
    <dbReference type="NCBI Taxonomy" id="206669"/>
    <lineage>
        <taxon>Eukaryota</taxon>
        <taxon>Metazoa</taxon>
        <taxon>Echinodermata</taxon>
        <taxon>Eleutherozoa</taxon>
        <taxon>Echinozoa</taxon>
        <taxon>Holothuroidea</taxon>
        <taxon>Aspidochirotacea</taxon>
        <taxon>Aspidochirotida</taxon>
        <taxon>Holothuriidae</taxon>
        <taxon>Holothuria</taxon>
    </lineage>
</organism>
<dbReference type="OrthoDB" id="205145at2759"/>
<keyword evidence="1" id="KW-0472">Membrane</keyword>
<feature type="transmembrane region" description="Helical" evidence="1">
    <location>
        <begin position="448"/>
        <end position="470"/>
    </location>
</feature>
<feature type="transmembrane region" description="Helical" evidence="1">
    <location>
        <begin position="104"/>
        <end position="124"/>
    </location>
</feature>
<name>A0A9Q0YQ09_HOLLE</name>
<evidence type="ECO:0000313" key="4">
    <source>
        <dbReference type="Proteomes" id="UP001152320"/>
    </source>
</evidence>
<keyword evidence="1" id="KW-1133">Transmembrane helix</keyword>
<feature type="transmembrane region" description="Helical" evidence="1">
    <location>
        <begin position="386"/>
        <end position="410"/>
    </location>
</feature>
<proteinExistence type="predicted"/>
<gene>
    <name evidence="3" type="ORF">HOLleu_38247</name>
</gene>
<evidence type="ECO:0000256" key="1">
    <source>
        <dbReference type="SAM" id="Phobius"/>
    </source>
</evidence>
<dbReference type="Pfam" id="PF24633">
    <property type="entry name" value="DUF7630"/>
    <property type="match status" value="1"/>
</dbReference>
<feature type="transmembrane region" description="Helical" evidence="1">
    <location>
        <begin position="422"/>
        <end position="442"/>
    </location>
</feature>
<evidence type="ECO:0000259" key="2">
    <source>
        <dbReference type="Pfam" id="PF24633"/>
    </source>
</evidence>
<dbReference type="PANTHER" id="PTHR11319:SF35">
    <property type="entry name" value="OUTER MEMBRANE PROTEIN PMPC-RELATED"/>
    <property type="match status" value="1"/>
</dbReference>
<feature type="domain" description="DUF7630" evidence="2">
    <location>
        <begin position="56"/>
        <end position="100"/>
    </location>
</feature>
<dbReference type="InterPro" id="IPR056047">
    <property type="entry name" value="CRMPA-like_DUF7630"/>
</dbReference>
<dbReference type="AlphaFoldDB" id="A0A9Q0YQ09"/>
<reference evidence="3" key="1">
    <citation type="submission" date="2021-10" db="EMBL/GenBank/DDBJ databases">
        <title>Tropical sea cucumber genome reveals ecological adaptation and Cuvierian tubules defense mechanism.</title>
        <authorList>
            <person name="Chen T."/>
        </authorList>
    </citation>
    <scope>NUCLEOTIDE SEQUENCE</scope>
    <source>
        <strain evidence="3">Nanhai2018</strain>
        <tissue evidence="3">Muscle</tissue>
    </source>
</reference>
<accession>A0A9Q0YQ09</accession>